<evidence type="ECO:0000313" key="2">
    <source>
        <dbReference type="EMBL" id="TRM55548.1"/>
    </source>
</evidence>
<feature type="signal peptide" evidence="1">
    <location>
        <begin position="1"/>
        <end position="18"/>
    </location>
</feature>
<dbReference type="EMBL" id="VDMD01000123">
    <property type="protein sequence ID" value="TRM55548.1"/>
    <property type="molecule type" value="Genomic_DNA"/>
</dbReference>
<keyword evidence="1" id="KW-0732">Signal</keyword>
<proteinExistence type="predicted"/>
<evidence type="ECO:0000256" key="1">
    <source>
        <dbReference type="SAM" id="SignalP"/>
    </source>
</evidence>
<accession>A0A550BSM1</accession>
<organism evidence="2 3">
    <name type="scientific">Schizophyllum amplum</name>
    <dbReference type="NCBI Taxonomy" id="97359"/>
    <lineage>
        <taxon>Eukaryota</taxon>
        <taxon>Fungi</taxon>
        <taxon>Dikarya</taxon>
        <taxon>Basidiomycota</taxon>
        <taxon>Agaricomycotina</taxon>
        <taxon>Agaricomycetes</taxon>
        <taxon>Agaricomycetidae</taxon>
        <taxon>Agaricales</taxon>
        <taxon>Schizophyllaceae</taxon>
        <taxon>Schizophyllum</taxon>
    </lineage>
</organism>
<reference evidence="2 3" key="1">
    <citation type="journal article" date="2019" name="New Phytol.">
        <title>Comparative genomics reveals unique wood-decay strategies and fruiting body development in the Schizophyllaceae.</title>
        <authorList>
            <person name="Almasi E."/>
            <person name="Sahu N."/>
            <person name="Krizsan K."/>
            <person name="Balint B."/>
            <person name="Kovacs G.M."/>
            <person name="Kiss B."/>
            <person name="Cseklye J."/>
            <person name="Drula E."/>
            <person name="Henrissat B."/>
            <person name="Nagy I."/>
            <person name="Chovatia M."/>
            <person name="Adam C."/>
            <person name="LaButti K."/>
            <person name="Lipzen A."/>
            <person name="Riley R."/>
            <person name="Grigoriev I.V."/>
            <person name="Nagy L.G."/>
        </authorList>
    </citation>
    <scope>NUCLEOTIDE SEQUENCE [LARGE SCALE GENOMIC DNA]</scope>
    <source>
        <strain evidence="2 3">NL-1724</strain>
    </source>
</reference>
<name>A0A550BSM1_9AGAR</name>
<evidence type="ECO:0008006" key="4">
    <source>
        <dbReference type="Google" id="ProtNLM"/>
    </source>
</evidence>
<keyword evidence="3" id="KW-1185">Reference proteome</keyword>
<comment type="caution">
    <text evidence="2">The sequence shown here is derived from an EMBL/GenBank/DDBJ whole genome shotgun (WGS) entry which is preliminary data.</text>
</comment>
<gene>
    <name evidence="2" type="ORF">BD626DRAFT_525160</name>
</gene>
<sequence length="86" mass="9534">MITYCFCLSVVASTSVSASPRVIWHRKVTNMKSAYHRCSLRTANATLVLNLMPLGGGATYYHQPYCLCSDRARLVVSHIKARVCSP</sequence>
<evidence type="ECO:0000313" key="3">
    <source>
        <dbReference type="Proteomes" id="UP000320762"/>
    </source>
</evidence>
<feature type="chain" id="PRO_5021744260" description="Secreted protein" evidence="1">
    <location>
        <begin position="19"/>
        <end position="86"/>
    </location>
</feature>
<dbReference type="AlphaFoldDB" id="A0A550BSM1"/>
<dbReference type="Proteomes" id="UP000320762">
    <property type="component" value="Unassembled WGS sequence"/>
</dbReference>
<protein>
    <recommendedName>
        <fullName evidence="4">Secreted protein</fullName>
    </recommendedName>
</protein>